<dbReference type="EMBL" id="JAGHQM010002006">
    <property type="protein sequence ID" value="KAH0551465.1"/>
    <property type="molecule type" value="Genomic_DNA"/>
</dbReference>
<sequence length="70" mass="8039">MTERFVERLVQAFFNALPHVPDERRASMPRLLLLPEAERDENCLSSEELSRMLLADDGEDIEEIGEFGFG</sequence>
<comment type="caution">
    <text evidence="1">The sequence shown here is derived from an EMBL/GenBank/DDBJ whole genome shotgun (WGS) entry which is preliminary data.</text>
</comment>
<keyword evidence="2" id="KW-1185">Reference proteome</keyword>
<accession>A0A9P8IG10</accession>
<dbReference type="Proteomes" id="UP000750711">
    <property type="component" value="Unassembled WGS sequence"/>
</dbReference>
<proteinExistence type="predicted"/>
<evidence type="ECO:0000313" key="2">
    <source>
        <dbReference type="Proteomes" id="UP000750711"/>
    </source>
</evidence>
<evidence type="ECO:0000313" key="1">
    <source>
        <dbReference type="EMBL" id="KAH0551465.1"/>
    </source>
</evidence>
<organism evidence="1 2">
    <name type="scientific">Trichoglossum hirsutum</name>
    <dbReference type="NCBI Taxonomy" id="265104"/>
    <lineage>
        <taxon>Eukaryota</taxon>
        <taxon>Fungi</taxon>
        <taxon>Dikarya</taxon>
        <taxon>Ascomycota</taxon>
        <taxon>Pezizomycotina</taxon>
        <taxon>Geoglossomycetes</taxon>
        <taxon>Geoglossales</taxon>
        <taxon>Geoglossaceae</taxon>
        <taxon>Trichoglossum</taxon>
    </lineage>
</organism>
<gene>
    <name evidence="1" type="ORF">GP486_007320</name>
</gene>
<dbReference type="AlphaFoldDB" id="A0A9P8IG10"/>
<reference evidence="1" key="1">
    <citation type="submission" date="2021-03" db="EMBL/GenBank/DDBJ databases">
        <title>Comparative genomics and phylogenomic investigation of the class Geoglossomycetes provide insights into ecological specialization and systematics.</title>
        <authorList>
            <person name="Melie T."/>
            <person name="Pirro S."/>
            <person name="Miller A.N."/>
            <person name="Quandt A."/>
        </authorList>
    </citation>
    <scope>NUCLEOTIDE SEQUENCE</scope>
    <source>
        <strain evidence="1">CAQ_001_2017</strain>
    </source>
</reference>
<name>A0A9P8IG10_9PEZI</name>
<protein>
    <submittedName>
        <fullName evidence="1">Uncharacterized protein</fullName>
    </submittedName>
</protein>